<evidence type="ECO:0000313" key="2">
    <source>
        <dbReference type="Proteomes" id="UP000199689"/>
    </source>
</evidence>
<proteinExistence type="predicted"/>
<dbReference type="RefSeq" id="WP_200779817.1">
    <property type="nucleotide sequence ID" value="NZ_FMXA01000007.1"/>
</dbReference>
<reference evidence="1 2" key="1">
    <citation type="submission" date="2016-10" db="EMBL/GenBank/DDBJ databases">
        <authorList>
            <person name="de Groot N.N."/>
        </authorList>
    </citation>
    <scope>NUCLEOTIDE SEQUENCE [LARGE SCALE GENOMIC DNA]</scope>
    <source>
        <strain evidence="1 2">DSM 15230</strain>
    </source>
</reference>
<keyword evidence="2" id="KW-1185">Reference proteome</keyword>
<sequence>MMTDTTELKVAILRAGISHDTIAYKLGIARETLWKKINNITEFKAREIMLLQDILHLSNEERDSIFFSQIGDK</sequence>
<accession>A0A1G5VH92</accession>
<dbReference type="STRING" id="209880.SAMN02910343_00630"/>
<dbReference type="GeneID" id="87755666"/>
<dbReference type="EMBL" id="FMXA01000007">
    <property type="protein sequence ID" value="SDA45232.1"/>
    <property type="molecule type" value="Genomic_DNA"/>
</dbReference>
<gene>
    <name evidence="1" type="ORF">SAMN02910343_00630</name>
</gene>
<protein>
    <submittedName>
        <fullName evidence="1">Uncharacterized protein</fullName>
    </submittedName>
</protein>
<dbReference type="Proteomes" id="UP000199689">
    <property type="component" value="Unassembled WGS sequence"/>
</dbReference>
<organism evidence="1 2">
    <name type="scientific">Allisonella histaminiformans</name>
    <dbReference type="NCBI Taxonomy" id="209880"/>
    <lineage>
        <taxon>Bacteria</taxon>
        <taxon>Bacillati</taxon>
        <taxon>Bacillota</taxon>
        <taxon>Negativicutes</taxon>
        <taxon>Veillonellales</taxon>
        <taxon>Veillonellaceae</taxon>
        <taxon>Allisonella</taxon>
    </lineage>
</organism>
<dbReference type="AlphaFoldDB" id="A0A1G5VH92"/>
<name>A0A1G5VH92_9FIRM</name>
<evidence type="ECO:0000313" key="1">
    <source>
        <dbReference type="EMBL" id="SDA45232.1"/>
    </source>
</evidence>